<dbReference type="Pfam" id="PF15633">
    <property type="entry name" value="Tox-ART-HYD1"/>
    <property type="match status" value="1"/>
</dbReference>
<sequence>MTPHVLPDSSKRPVVAPSVRRAIEAAEGASPVRLGVRTPTGDGDEPYQPQQQPGGAAEPDGVQSSHLIGEECAAGGQVRRNGTGWECTALEDGDTAQPGSISNTRGQPYGFSTDAGAGPRTLYHYTDDAGLKGILDSKRLNPSLRSVNPKDVRYGNGQYVSDIVPGTRTCAQLSRCFLGQPFQGRQFENYVEIDVRGLNVIKGRDGVYVIPGELPLDISRRLTSSGTNR</sequence>
<comment type="caution">
    <text evidence="3">The sequence shown here is derived from an EMBL/GenBank/DDBJ whole genome shotgun (WGS) entry which is preliminary data.</text>
</comment>
<dbReference type="EMBL" id="BAAALN010000002">
    <property type="protein sequence ID" value="GAA1225953.1"/>
    <property type="molecule type" value="Genomic_DNA"/>
</dbReference>
<organism evidence="3 4">
    <name type="scientific">Prauserella halophila</name>
    <dbReference type="NCBI Taxonomy" id="185641"/>
    <lineage>
        <taxon>Bacteria</taxon>
        <taxon>Bacillati</taxon>
        <taxon>Actinomycetota</taxon>
        <taxon>Actinomycetes</taxon>
        <taxon>Pseudonocardiales</taxon>
        <taxon>Pseudonocardiaceae</taxon>
        <taxon>Prauserella</taxon>
    </lineage>
</organism>
<feature type="domain" description="Tox-ART-HYD1" evidence="2">
    <location>
        <begin position="122"/>
        <end position="221"/>
    </location>
</feature>
<evidence type="ECO:0000256" key="1">
    <source>
        <dbReference type="SAM" id="MobiDB-lite"/>
    </source>
</evidence>
<feature type="compositionally biased region" description="Low complexity" evidence="1">
    <location>
        <begin position="46"/>
        <end position="61"/>
    </location>
</feature>
<dbReference type="Proteomes" id="UP001500653">
    <property type="component" value="Unassembled WGS sequence"/>
</dbReference>
<reference evidence="4" key="1">
    <citation type="journal article" date="2019" name="Int. J. Syst. Evol. Microbiol.">
        <title>The Global Catalogue of Microorganisms (GCM) 10K type strain sequencing project: providing services to taxonomists for standard genome sequencing and annotation.</title>
        <authorList>
            <consortium name="The Broad Institute Genomics Platform"/>
            <consortium name="The Broad Institute Genome Sequencing Center for Infectious Disease"/>
            <person name="Wu L."/>
            <person name="Ma J."/>
        </authorList>
    </citation>
    <scope>NUCLEOTIDE SEQUENCE [LARGE SCALE GENOMIC DNA]</scope>
    <source>
        <strain evidence="4">JCM 13023</strain>
    </source>
</reference>
<evidence type="ECO:0000259" key="2">
    <source>
        <dbReference type="Pfam" id="PF15633"/>
    </source>
</evidence>
<keyword evidence="4" id="KW-1185">Reference proteome</keyword>
<gene>
    <name evidence="3" type="ORF">GCM10009676_04780</name>
</gene>
<feature type="region of interest" description="Disordered" evidence="1">
    <location>
        <begin position="26"/>
        <end position="62"/>
    </location>
</feature>
<evidence type="ECO:0000313" key="3">
    <source>
        <dbReference type="EMBL" id="GAA1225953.1"/>
    </source>
</evidence>
<feature type="region of interest" description="Disordered" evidence="1">
    <location>
        <begin position="89"/>
        <end position="110"/>
    </location>
</feature>
<name>A0ABP4GLQ5_9PSEU</name>
<protein>
    <recommendedName>
        <fullName evidence="2">Tox-ART-HYD1 domain-containing protein</fullName>
    </recommendedName>
</protein>
<dbReference type="InterPro" id="IPR028920">
    <property type="entry name" value="Tox-ART-HYD1_dom"/>
</dbReference>
<proteinExistence type="predicted"/>
<accession>A0ABP4GLQ5</accession>
<dbReference type="RefSeq" id="WP_301297173.1">
    <property type="nucleotide sequence ID" value="NZ_BAAALN010000002.1"/>
</dbReference>
<evidence type="ECO:0000313" key="4">
    <source>
        <dbReference type="Proteomes" id="UP001500653"/>
    </source>
</evidence>
<feature type="compositionally biased region" description="Polar residues" evidence="1">
    <location>
        <begin position="97"/>
        <end position="106"/>
    </location>
</feature>